<sequence length="61" mass="6859">MEGGKAILHSSDLTFEYIYDDEKHVSYMPDSKLSVGLLDPETCIKCPRCHKSILSTKVLKS</sequence>
<accession>A0A6P8KY64</accession>
<dbReference type="GeneID" id="117151016"/>
<dbReference type="Proteomes" id="UP000515162">
    <property type="component" value="Chromosome 2L"/>
</dbReference>
<gene>
    <name evidence="2" type="primary">LOC117151016</name>
</gene>
<keyword evidence="1" id="KW-1185">Reference proteome</keyword>
<organism evidence="1 2">
    <name type="scientific">Drosophila mauritiana</name>
    <name type="common">Fruit fly</name>
    <dbReference type="NCBI Taxonomy" id="7226"/>
    <lineage>
        <taxon>Eukaryota</taxon>
        <taxon>Metazoa</taxon>
        <taxon>Ecdysozoa</taxon>
        <taxon>Arthropoda</taxon>
        <taxon>Hexapoda</taxon>
        <taxon>Insecta</taxon>
        <taxon>Pterygota</taxon>
        <taxon>Neoptera</taxon>
        <taxon>Endopterygota</taxon>
        <taxon>Diptera</taxon>
        <taxon>Brachycera</taxon>
        <taxon>Muscomorpha</taxon>
        <taxon>Ephydroidea</taxon>
        <taxon>Drosophilidae</taxon>
        <taxon>Drosophila</taxon>
        <taxon>Sophophora</taxon>
    </lineage>
</organism>
<dbReference type="AlphaFoldDB" id="A0A6P8KY64"/>
<dbReference type="RefSeq" id="XP_033174113.1">
    <property type="nucleotide sequence ID" value="XM_033318222.1"/>
</dbReference>
<evidence type="ECO:0000313" key="2">
    <source>
        <dbReference type="RefSeq" id="XP_033174113.1"/>
    </source>
</evidence>
<reference evidence="2" key="1">
    <citation type="submission" date="2025-08" db="UniProtKB">
        <authorList>
            <consortium name="RefSeq"/>
        </authorList>
    </citation>
    <scope>IDENTIFICATION</scope>
    <source>
        <strain evidence="2">Mau12</strain>
        <tissue evidence="2">Whole Body</tissue>
    </source>
</reference>
<protein>
    <submittedName>
        <fullName evidence="2">Uncharacterized protein LOC117151016</fullName>
    </submittedName>
</protein>
<evidence type="ECO:0000313" key="1">
    <source>
        <dbReference type="Proteomes" id="UP000515162"/>
    </source>
</evidence>
<proteinExistence type="predicted"/>
<name>A0A6P8KY64_DROMA</name>